<dbReference type="EMBL" id="CP003154">
    <property type="protein sequence ID" value="AFL73473.1"/>
    <property type="molecule type" value="Genomic_DNA"/>
</dbReference>
<dbReference type="RefSeq" id="WP_014777942.1">
    <property type="nucleotide sequence ID" value="NC_018012.1"/>
</dbReference>
<proteinExistence type="predicted"/>
<dbReference type="STRING" id="765911.Thivi_1469"/>
<protein>
    <submittedName>
        <fullName evidence="1">Uncharacterized protein</fullName>
    </submittedName>
</protein>
<dbReference type="KEGG" id="tvi:Thivi_1469"/>
<dbReference type="Proteomes" id="UP000006062">
    <property type="component" value="Chromosome"/>
</dbReference>
<dbReference type="HOGENOM" id="CLU_3223289_0_0_6"/>
<evidence type="ECO:0000313" key="2">
    <source>
        <dbReference type="Proteomes" id="UP000006062"/>
    </source>
</evidence>
<gene>
    <name evidence="1" type="ordered locus">Thivi_1469</name>
</gene>
<name>I3Y905_THIV6</name>
<accession>I3Y905</accession>
<sequence>MLKNRWTFDEAIAQLRLMPQMRIRRVKQDLWSQLDQVFPTQGIS</sequence>
<dbReference type="AlphaFoldDB" id="I3Y905"/>
<organism evidence="1 2">
    <name type="scientific">Thiocystis violascens (strain ATCC 17096 / DSM 198 / 6111)</name>
    <name type="common">Chromatium violascens</name>
    <dbReference type="NCBI Taxonomy" id="765911"/>
    <lineage>
        <taxon>Bacteria</taxon>
        <taxon>Pseudomonadati</taxon>
        <taxon>Pseudomonadota</taxon>
        <taxon>Gammaproteobacteria</taxon>
        <taxon>Chromatiales</taxon>
        <taxon>Chromatiaceae</taxon>
        <taxon>Thiocystis</taxon>
    </lineage>
</organism>
<keyword evidence="2" id="KW-1185">Reference proteome</keyword>
<evidence type="ECO:0000313" key="1">
    <source>
        <dbReference type="EMBL" id="AFL73473.1"/>
    </source>
</evidence>
<reference evidence="1 2" key="1">
    <citation type="submission" date="2012-06" db="EMBL/GenBank/DDBJ databases">
        <title>Complete sequence of Thiocystis violascens DSM 198.</title>
        <authorList>
            <consortium name="US DOE Joint Genome Institute"/>
            <person name="Lucas S."/>
            <person name="Han J."/>
            <person name="Lapidus A."/>
            <person name="Cheng J.-F."/>
            <person name="Goodwin L."/>
            <person name="Pitluck S."/>
            <person name="Peters L."/>
            <person name="Ovchinnikova G."/>
            <person name="Teshima H."/>
            <person name="Detter J.C."/>
            <person name="Han C."/>
            <person name="Tapia R."/>
            <person name="Land M."/>
            <person name="Hauser L."/>
            <person name="Kyrpides N."/>
            <person name="Ivanova N."/>
            <person name="Pagani I."/>
            <person name="Vogl K."/>
            <person name="Liu Z."/>
            <person name="Frigaard N.-U."/>
            <person name="Bryant D."/>
            <person name="Woyke T."/>
        </authorList>
    </citation>
    <scope>NUCLEOTIDE SEQUENCE [LARGE SCALE GENOMIC DNA]</scope>
    <source>
        <strain evidence="2">ATCC 17096 / DSM 198 / 6111</strain>
    </source>
</reference>